<gene>
    <name evidence="1" type="ORF">LAh10_63</name>
</gene>
<evidence type="ECO:0000313" key="2">
    <source>
        <dbReference type="Proteomes" id="UP000318420"/>
    </source>
</evidence>
<protein>
    <submittedName>
        <fullName evidence="1">Uncharacterized protein</fullName>
    </submittedName>
</protein>
<dbReference type="EMBL" id="MK838116">
    <property type="protein sequence ID" value="QDH47207.1"/>
    <property type="molecule type" value="Genomic_DNA"/>
</dbReference>
<accession>A0A514A1P9</accession>
<reference evidence="1 2" key="1">
    <citation type="submission" date="2019-04" db="EMBL/GenBank/DDBJ databases">
        <title>Novel bacteriophages capable of disrupting biofilms from clinical strains of Aeromonas hydrophila with intrinsic antibiotic resistance.</title>
        <authorList>
            <person name="Kabwe M."/>
            <person name="Brown T.L."/>
            <person name="Speirs L."/>
            <person name="Ku H."/>
            <person name="Leach M."/>
            <person name="Chan H.T."/>
            <person name="Petrovski S."/>
            <person name="Lock P."/>
            <person name="Tucci J."/>
        </authorList>
    </citation>
    <scope>NUCLEOTIDE SEQUENCE [LARGE SCALE GENOMIC DNA]</scope>
</reference>
<evidence type="ECO:0000313" key="1">
    <source>
        <dbReference type="EMBL" id="QDH47207.1"/>
    </source>
</evidence>
<sequence>MKTENKDELLIKQFMARKAFSPTDIIADILGPASVYYRKITKRFAEEVEVLKKELKHGIVHAEFPKEFCPVTGAHVEYVYIDPSDDHVYFSLASNRPAFENKLQHLRFSYTYLPTLAKIELGVKLAV</sequence>
<proteinExistence type="predicted"/>
<name>A0A514A1P9_9CAUD</name>
<organism evidence="1 2">
    <name type="scientific">Aeromonas phage LAh10</name>
    <dbReference type="NCBI Taxonomy" id="2591025"/>
    <lineage>
        <taxon>Viruses</taxon>
        <taxon>Duplodnaviria</taxon>
        <taxon>Heunggongvirae</taxon>
        <taxon>Uroviricota</taxon>
        <taxon>Caudoviricetes</taxon>
        <taxon>Chimalliviridae</taxon>
        <taxon>Ludhianavirus</taxon>
        <taxon>Ludhianavirus LAh10</taxon>
    </lineage>
</organism>
<dbReference type="Proteomes" id="UP000318420">
    <property type="component" value="Segment"/>
</dbReference>
<keyword evidence="2" id="KW-1185">Reference proteome</keyword>